<dbReference type="InterPro" id="IPR008971">
    <property type="entry name" value="HSP40/DnaJ_pept-bd"/>
</dbReference>
<sequence>MGAFPPLRPVNNTYIRLCFIGLYEMAFVQSQRSCADWYMRWCTKRCLSGSQYFASWILHWSLNFKTCYSPNVSRDNAAMCLLCNMATGKGLAIIFRPKTINLISNSKLNKFPCGIVQRCSTCHRSFTTVALSVGSWNSKKSGKYMIENLSKVQRGIHTTCKLLKRNYYEILGVSKNAAAKDIKKAYYQLAKKYHPDTNKGDPDASRKFQEVSEAYEVLSDDQKRKEYDTWGATSEQMGMGQGHGGGHAENFAEGWQFRSSINPEELFRKIFGEGGFQSNIFNDFEDYQESKYGFGAAQEVVMNLTFSQAARGVNKDIQLNVVDKCPKCLGSRCEPGTKAVRCQYCNGTGMETISTGPFVMRSTCRYCHGSRMFIKYPCTECQAKGQTVQRRKVTVPVPAGVEDGQTIRMAVGNKEVFITFRVEKSKYFRRDGADIHTDAEISLSQAVLGGTIRIEGVYEDHTIQIRPGTSSHTKIRLNNKGMKKVNGIGYGDHYVQIKIVVPTKLTDKQLALLQAYAELEDDTPGTIYSITYKTDGTKQSYAGPLDLLESIRIALDDKGISHINSGSSKCEEDTSQNNSEKKSSSSINEDVDTMRRRKVS</sequence>
<dbReference type="GO" id="GO:0051082">
    <property type="term" value="F:unfolded protein binding"/>
    <property type="evidence" value="ECO:0007669"/>
    <property type="project" value="InterPro"/>
</dbReference>
<keyword evidence="13" id="KW-0143">Chaperone</keyword>
<dbReference type="InterPro" id="IPR001623">
    <property type="entry name" value="DnaJ_domain"/>
</dbReference>
<dbReference type="SUPFAM" id="SSF57938">
    <property type="entry name" value="DnaJ/Hsp40 cysteine-rich domain"/>
    <property type="match status" value="1"/>
</dbReference>
<evidence type="ECO:0000313" key="20">
    <source>
        <dbReference type="Proteomes" id="UP000835206"/>
    </source>
</evidence>
<dbReference type="GO" id="GO:0009408">
    <property type="term" value="P:response to heat"/>
    <property type="evidence" value="ECO:0007669"/>
    <property type="project" value="InterPro"/>
</dbReference>
<evidence type="ECO:0000256" key="16">
    <source>
        <dbReference type="PROSITE-ProRule" id="PRU00546"/>
    </source>
</evidence>
<dbReference type="Gene3D" id="2.60.260.20">
    <property type="entry name" value="Urease metallochaperone UreE, N-terminal domain"/>
    <property type="match status" value="2"/>
</dbReference>
<dbReference type="KEGG" id="bter:100650817"/>
<evidence type="ECO:0000256" key="3">
    <source>
        <dbReference type="ARBA" id="ARBA00022481"/>
    </source>
</evidence>
<feature type="domain" description="J" evidence="18">
    <location>
        <begin position="166"/>
        <end position="231"/>
    </location>
</feature>
<dbReference type="Pfam" id="PF00226">
    <property type="entry name" value="DnaJ"/>
    <property type="match status" value="1"/>
</dbReference>
<evidence type="ECO:0000256" key="4">
    <source>
        <dbReference type="ARBA" id="ARBA00022723"/>
    </source>
</evidence>
<keyword evidence="5" id="KW-0677">Repeat</keyword>
<dbReference type="PANTHER" id="PTHR44145">
    <property type="entry name" value="DNAJ HOMOLOG SUBFAMILY A MEMBER 3, MITOCHONDRIAL"/>
    <property type="match status" value="1"/>
</dbReference>
<dbReference type="GO" id="GO:0005102">
    <property type="term" value="F:signaling receptor binding"/>
    <property type="evidence" value="ECO:0007669"/>
    <property type="project" value="UniProtKB-ARBA"/>
</dbReference>
<dbReference type="InterPro" id="IPR018253">
    <property type="entry name" value="DnaJ_domain_CS"/>
</dbReference>
<dbReference type="SMART" id="SM00271">
    <property type="entry name" value="DnaJ"/>
    <property type="match status" value="1"/>
</dbReference>
<dbReference type="SUPFAM" id="SSF49493">
    <property type="entry name" value="HSP40/DnaJ peptide-binding domain"/>
    <property type="match status" value="1"/>
</dbReference>
<evidence type="ECO:0000256" key="15">
    <source>
        <dbReference type="ARBA" id="ARBA00093620"/>
    </source>
</evidence>
<dbReference type="PROSITE" id="PS51188">
    <property type="entry name" value="ZF_CR"/>
    <property type="match status" value="1"/>
</dbReference>
<dbReference type="GO" id="GO:0005741">
    <property type="term" value="C:mitochondrial outer membrane"/>
    <property type="evidence" value="ECO:0007669"/>
    <property type="project" value="UniProtKB-SubCell"/>
</dbReference>
<dbReference type="CDD" id="cd10719">
    <property type="entry name" value="DnaJ_zf"/>
    <property type="match status" value="1"/>
</dbReference>
<evidence type="ECO:0000256" key="17">
    <source>
        <dbReference type="SAM" id="MobiDB-lite"/>
    </source>
</evidence>
<comment type="subcellular location">
    <subcellularLocation>
        <location evidence="1">Mitochondrion outer membrane</location>
    </subcellularLocation>
</comment>
<dbReference type="GO" id="GO:0005829">
    <property type="term" value="C:cytosol"/>
    <property type="evidence" value="ECO:0007669"/>
    <property type="project" value="UniProtKB-ARBA"/>
</dbReference>
<dbReference type="AlphaFoldDB" id="A0A9B0BYV5"/>
<dbReference type="GO" id="GO:0008270">
    <property type="term" value="F:zinc ion binding"/>
    <property type="evidence" value="ECO:0007669"/>
    <property type="project" value="UniProtKB-KW"/>
</dbReference>
<dbReference type="FunFam" id="2.60.260.20:FF:000005">
    <property type="entry name" value="Chaperone protein dnaJ 1, mitochondrial"/>
    <property type="match status" value="1"/>
</dbReference>
<keyword evidence="20" id="KW-1185">Reference proteome</keyword>
<dbReference type="GeneID" id="100650817"/>
<keyword evidence="9" id="KW-0809">Transit peptide</keyword>
<dbReference type="InterPro" id="IPR036869">
    <property type="entry name" value="J_dom_sf"/>
</dbReference>
<dbReference type="InterPro" id="IPR051938">
    <property type="entry name" value="Apopto_cytoskel_mod"/>
</dbReference>
<evidence type="ECO:0000256" key="12">
    <source>
        <dbReference type="ARBA" id="ARBA00023136"/>
    </source>
</evidence>
<keyword evidence="12" id="KW-0472">Membrane</keyword>
<dbReference type="SUPFAM" id="SSF46565">
    <property type="entry name" value="Chaperone J-domain"/>
    <property type="match status" value="1"/>
</dbReference>
<dbReference type="OrthoDB" id="10256793at2759"/>
<gene>
    <name evidence="21" type="primary">LOC100650817</name>
</gene>
<evidence type="ECO:0000259" key="18">
    <source>
        <dbReference type="PROSITE" id="PS50076"/>
    </source>
</evidence>
<proteinExistence type="inferred from homology"/>
<evidence type="ECO:0000256" key="7">
    <source>
        <dbReference type="ARBA" id="ARBA00022787"/>
    </source>
</evidence>
<keyword evidence="10" id="KW-0007">Acetylation</keyword>
<keyword evidence="11" id="KW-0496">Mitochondrion</keyword>
<dbReference type="Gene3D" id="1.10.287.110">
    <property type="entry name" value="DnaJ domain"/>
    <property type="match status" value="1"/>
</dbReference>
<evidence type="ECO:0000256" key="1">
    <source>
        <dbReference type="ARBA" id="ARBA00004294"/>
    </source>
</evidence>
<evidence type="ECO:0000256" key="11">
    <source>
        <dbReference type="ARBA" id="ARBA00023128"/>
    </source>
</evidence>
<keyword evidence="2" id="KW-0217">Developmental protein</keyword>
<organism evidence="20 21">
    <name type="scientific">Bombus terrestris</name>
    <name type="common">Buff-tailed bumblebee</name>
    <name type="synonym">Apis terrestris</name>
    <dbReference type="NCBI Taxonomy" id="30195"/>
    <lineage>
        <taxon>Eukaryota</taxon>
        <taxon>Metazoa</taxon>
        <taxon>Ecdysozoa</taxon>
        <taxon>Arthropoda</taxon>
        <taxon>Hexapoda</taxon>
        <taxon>Insecta</taxon>
        <taxon>Pterygota</taxon>
        <taxon>Neoptera</taxon>
        <taxon>Endopterygota</taxon>
        <taxon>Hymenoptera</taxon>
        <taxon>Apocrita</taxon>
        <taxon>Aculeata</taxon>
        <taxon>Apoidea</taxon>
        <taxon>Anthophila</taxon>
        <taxon>Apidae</taxon>
        <taxon>Bombus</taxon>
        <taxon>Bombus</taxon>
    </lineage>
</organism>
<evidence type="ECO:0000256" key="9">
    <source>
        <dbReference type="ARBA" id="ARBA00022946"/>
    </source>
</evidence>
<keyword evidence="3" id="KW-0488">Methylation</keyword>
<accession>A0A9B0BYV5</accession>
<evidence type="ECO:0000256" key="5">
    <source>
        <dbReference type="ARBA" id="ARBA00022737"/>
    </source>
</evidence>
<dbReference type="PANTHER" id="PTHR44145:SF3">
    <property type="entry name" value="DNAJ HOMOLOG SUBFAMILY A MEMBER 3, MITOCHONDRIAL"/>
    <property type="match status" value="1"/>
</dbReference>
<dbReference type="Gene3D" id="2.10.230.10">
    <property type="entry name" value="Heat shock protein DnaJ, cysteine-rich domain"/>
    <property type="match status" value="1"/>
</dbReference>
<dbReference type="Pfam" id="PF00684">
    <property type="entry name" value="DnaJ_CXXCXGXG"/>
    <property type="match status" value="1"/>
</dbReference>
<evidence type="ECO:0000313" key="21">
    <source>
        <dbReference type="RefSeq" id="XP_003398644.3"/>
    </source>
</evidence>
<evidence type="ECO:0000256" key="10">
    <source>
        <dbReference type="ARBA" id="ARBA00022990"/>
    </source>
</evidence>
<dbReference type="GO" id="GO:0043066">
    <property type="term" value="P:negative regulation of apoptotic process"/>
    <property type="evidence" value="ECO:0007669"/>
    <property type="project" value="TreeGrafter"/>
</dbReference>
<evidence type="ECO:0000256" key="2">
    <source>
        <dbReference type="ARBA" id="ARBA00022473"/>
    </source>
</evidence>
<dbReference type="GO" id="GO:0005524">
    <property type="term" value="F:ATP binding"/>
    <property type="evidence" value="ECO:0007669"/>
    <property type="project" value="InterPro"/>
</dbReference>
<evidence type="ECO:0000256" key="13">
    <source>
        <dbReference type="ARBA" id="ARBA00023186"/>
    </source>
</evidence>
<feature type="domain" description="CR-type" evidence="19">
    <location>
        <begin position="312"/>
        <end position="390"/>
    </location>
</feature>
<keyword evidence="8 16" id="KW-0862">Zinc</keyword>
<evidence type="ECO:0000256" key="14">
    <source>
        <dbReference type="ARBA" id="ARBA00080150"/>
    </source>
</evidence>
<dbReference type="CDD" id="cd06257">
    <property type="entry name" value="DnaJ"/>
    <property type="match status" value="1"/>
</dbReference>
<dbReference type="Pfam" id="PF01556">
    <property type="entry name" value="DnaJ_C"/>
    <property type="match status" value="1"/>
</dbReference>
<dbReference type="GO" id="GO:0006457">
    <property type="term" value="P:protein folding"/>
    <property type="evidence" value="ECO:0007669"/>
    <property type="project" value="InterPro"/>
</dbReference>
<dbReference type="PROSITE" id="PS00636">
    <property type="entry name" value="DNAJ_1"/>
    <property type="match status" value="1"/>
</dbReference>
<dbReference type="InterPro" id="IPR012724">
    <property type="entry name" value="DnaJ"/>
</dbReference>
<dbReference type="CDD" id="cd10747">
    <property type="entry name" value="DnaJ_C"/>
    <property type="match status" value="1"/>
</dbReference>
<dbReference type="InterPro" id="IPR001305">
    <property type="entry name" value="HSP_DnaJ_Cys-rich_dom"/>
</dbReference>
<keyword evidence="7" id="KW-1000">Mitochondrion outer membrane</keyword>
<protein>
    <recommendedName>
        <fullName evidence="15">DnaJ homolog l(2)tid, mitochondrial</fullName>
    </recommendedName>
    <alternativeName>
        <fullName evidence="14">Protein lethal(2)tumorous imaginal discs</fullName>
    </alternativeName>
</protein>
<dbReference type="GO" id="GO:0031072">
    <property type="term" value="F:heat shock protein binding"/>
    <property type="evidence" value="ECO:0007669"/>
    <property type="project" value="InterPro"/>
</dbReference>
<name>A0A9B0BYV5_BOMTE</name>
<keyword evidence="4 16" id="KW-0479">Metal-binding</keyword>
<dbReference type="FunFam" id="1.10.287.110:FF:000075">
    <property type="entry name" value="Uncharacterized protein, isoform D"/>
    <property type="match status" value="1"/>
</dbReference>
<dbReference type="InterPro" id="IPR036410">
    <property type="entry name" value="HSP_DnaJ_Cys-rich_dom_sf"/>
</dbReference>
<dbReference type="PRINTS" id="PR00625">
    <property type="entry name" value="JDOMAIN"/>
</dbReference>
<dbReference type="Proteomes" id="UP000835206">
    <property type="component" value="Chromosome 10"/>
</dbReference>
<keyword evidence="6 16" id="KW-0863">Zinc-finger</keyword>
<evidence type="ECO:0000256" key="6">
    <source>
        <dbReference type="ARBA" id="ARBA00022771"/>
    </source>
</evidence>
<evidence type="ECO:0000256" key="8">
    <source>
        <dbReference type="ARBA" id="ARBA00022833"/>
    </source>
</evidence>
<dbReference type="FunFam" id="2.10.230.10:FF:000003">
    <property type="entry name" value="dnaJ homolog subfamily A member 3, mitochondrial"/>
    <property type="match status" value="1"/>
</dbReference>
<dbReference type="InterPro" id="IPR002939">
    <property type="entry name" value="DnaJ_C"/>
</dbReference>
<dbReference type="GO" id="GO:0007005">
    <property type="term" value="P:mitochondrion organization"/>
    <property type="evidence" value="ECO:0007669"/>
    <property type="project" value="TreeGrafter"/>
</dbReference>
<dbReference type="HAMAP" id="MF_01152">
    <property type="entry name" value="DnaJ"/>
    <property type="match status" value="1"/>
</dbReference>
<dbReference type="RefSeq" id="XP_003398644.3">
    <property type="nucleotide sequence ID" value="XM_003398596.4"/>
</dbReference>
<feature type="zinc finger region" description="CR-type" evidence="16">
    <location>
        <begin position="312"/>
        <end position="390"/>
    </location>
</feature>
<feature type="region of interest" description="Disordered" evidence="17">
    <location>
        <begin position="564"/>
        <end position="600"/>
    </location>
</feature>
<reference evidence="21" key="1">
    <citation type="submission" date="2025-08" db="UniProtKB">
        <authorList>
            <consortium name="RefSeq"/>
        </authorList>
    </citation>
    <scope>IDENTIFICATION</scope>
</reference>
<evidence type="ECO:0000259" key="19">
    <source>
        <dbReference type="PROSITE" id="PS51188"/>
    </source>
</evidence>
<dbReference type="PROSITE" id="PS50076">
    <property type="entry name" value="DNAJ_2"/>
    <property type="match status" value="1"/>
</dbReference>